<protein>
    <submittedName>
        <fullName evidence="2">Uncharacterized protein</fullName>
    </submittedName>
</protein>
<evidence type="ECO:0000313" key="2">
    <source>
        <dbReference type="EMBL" id="MPC11330.1"/>
    </source>
</evidence>
<evidence type="ECO:0000313" key="3">
    <source>
        <dbReference type="Proteomes" id="UP000324222"/>
    </source>
</evidence>
<dbReference type="EMBL" id="VSRR010000158">
    <property type="protein sequence ID" value="MPC11330.1"/>
    <property type="molecule type" value="Genomic_DNA"/>
</dbReference>
<evidence type="ECO:0000256" key="1">
    <source>
        <dbReference type="SAM" id="MobiDB-lite"/>
    </source>
</evidence>
<reference evidence="2 3" key="1">
    <citation type="submission" date="2019-05" db="EMBL/GenBank/DDBJ databases">
        <title>Another draft genome of Portunus trituberculatus and its Hox gene families provides insights of decapod evolution.</title>
        <authorList>
            <person name="Jeong J.-H."/>
            <person name="Song I."/>
            <person name="Kim S."/>
            <person name="Choi T."/>
            <person name="Kim D."/>
            <person name="Ryu S."/>
            <person name="Kim W."/>
        </authorList>
    </citation>
    <scope>NUCLEOTIDE SEQUENCE [LARGE SCALE GENOMIC DNA]</scope>
    <source>
        <tissue evidence="2">Muscle</tissue>
    </source>
</reference>
<gene>
    <name evidence="2" type="ORF">E2C01_003993</name>
</gene>
<feature type="region of interest" description="Disordered" evidence="1">
    <location>
        <begin position="31"/>
        <end position="56"/>
    </location>
</feature>
<organism evidence="2 3">
    <name type="scientific">Portunus trituberculatus</name>
    <name type="common">Swimming crab</name>
    <name type="synonym">Neptunus trituberculatus</name>
    <dbReference type="NCBI Taxonomy" id="210409"/>
    <lineage>
        <taxon>Eukaryota</taxon>
        <taxon>Metazoa</taxon>
        <taxon>Ecdysozoa</taxon>
        <taxon>Arthropoda</taxon>
        <taxon>Crustacea</taxon>
        <taxon>Multicrustacea</taxon>
        <taxon>Malacostraca</taxon>
        <taxon>Eumalacostraca</taxon>
        <taxon>Eucarida</taxon>
        <taxon>Decapoda</taxon>
        <taxon>Pleocyemata</taxon>
        <taxon>Brachyura</taxon>
        <taxon>Eubrachyura</taxon>
        <taxon>Portunoidea</taxon>
        <taxon>Portunidae</taxon>
        <taxon>Portuninae</taxon>
        <taxon>Portunus</taxon>
    </lineage>
</organism>
<dbReference type="AlphaFoldDB" id="A0A5B7CPC2"/>
<feature type="compositionally biased region" description="Basic and acidic residues" evidence="1">
    <location>
        <begin position="36"/>
        <end position="56"/>
    </location>
</feature>
<proteinExistence type="predicted"/>
<keyword evidence="3" id="KW-1185">Reference proteome</keyword>
<sequence length="132" mass="14753">MNGAEDKNKVMRLPTWRKERNTAQELLQNSYLAARTGEENNHQAKEGSKKKARYDNNSEFLPSPSFLRLSFFPSLPLTASPHLVSVPPPLIHPALRSRPPAELHALPFLENECPDVSVSVGKAERRKGVSLV</sequence>
<dbReference type="Proteomes" id="UP000324222">
    <property type="component" value="Unassembled WGS sequence"/>
</dbReference>
<accession>A0A5B7CPC2</accession>
<name>A0A5B7CPC2_PORTR</name>
<comment type="caution">
    <text evidence="2">The sequence shown here is derived from an EMBL/GenBank/DDBJ whole genome shotgun (WGS) entry which is preliminary data.</text>
</comment>